<dbReference type="PIRSF" id="PIRSF016919">
    <property type="entry name" value="HupE_UreJ"/>
    <property type="match status" value="1"/>
</dbReference>
<comment type="caution">
    <text evidence="2">The sequence shown here is derived from an EMBL/GenBank/DDBJ whole genome shotgun (WGS) entry which is preliminary data.</text>
</comment>
<feature type="transmembrane region" description="Helical" evidence="1">
    <location>
        <begin position="120"/>
        <end position="141"/>
    </location>
</feature>
<dbReference type="InterPro" id="IPR007038">
    <property type="entry name" value="HupE_UreJ"/>
</dbReference>
<keyword evidence="1" id="KW-0472">Membrane</keyword>
<reference evidence="2 3" key="1">
    <citation type="submission" date="2016-03" db="EMBL/GenBank/DDBJ databases">
        <authorList>
            <person name="Ploux O."/>
        </authorList>
    </citation>
    <scope>NUCLEOTIDE SEQUENCE [LARGE SCALE GENOMIC DNA]</scope>
    <source>
        <strain evidence="2 3">R-45370</strain>
    </source>
</reference>
<dbReference type="AlphaFoldDB" id="A0A177MWJ2"/>
<protein>
    <recommendedName>
        <fullName evidence="4">HupE/UreJ protein</fullName>
    </recommendedName>
</protein>
<evidence type="ECO:0000313" key="2">
    <source>
        <dbReference type="EMBL" id="OAI09754.1"/>
    </source>
</evidence>
<dbReference type="Proteomes" id="UP000078476">
    <property type="component" value="Unassembled WGS sequence"/>
</dbReference>
<dbReference type="Pfam" id="PF04955">
    <property type="entry name" value="HupE_UreJ"/>
    <property type="match status" value="1"/>
</dbReference>
<evidence type="ECO:0000313" key="3">
    <source>
        <dbReference type="Proteomes" id="UP000078476"/>
    </source>
</evidence>
<evidence type="ECO:0008006" key="4">
    <source>
        <dbReference type="Google" id="ProtNLM"/>
    </source>
</evidence>
<gene>
    <name evidence="2" type="ORF">A1359_18375</name>
</gene>
<dbReference type="EMBL" id="LUUI01000165">
    <property type="protein sequence ID" value="OAI09754.1"/>
    <property type="molecule type" value="Genomic_DNA"/>
</dbReference>
<name>A0A177MWJ2_9GAMM</name>
<dbReference type="RefSeq" id="WP_066988133.1">
    <property type="nucleotide sequence ID" value="NZ_LUUI01000165.1"/>
</dbReference>
<dbReference type="STRING" id="980561.A1359_18375"/>
<organism evidence="2 3">
    <name type="scientific">Methylomonas lenta</name>
    <dbReference type="NCBI Taxonomy" id="980561"/>
    <lineage>
        <taxon>Bacteria</taxon>
        <taxon>Pseudomonadati</taxon>
        <taxon>Pseudomonadota</taxon>
        <taxon>Gammaproteobacteria</taxon>
        <taxon>Methylococcales</taxon>
        <taxon>Methylococcaceae</taxon>
        <taxon>Methylomonas</taxon>
    </lineage>
</organism>
<accession>A0A177MWJ2</accession>
<keyword evidence="1" id="KW-0812">Transmembrane</keyword>
<evidence type="ECO:0000256" key="1">
    <source>
        <dbReference type="SAM" id="Phobius"/>
    </source>
</evidence>
<dbReference type="OrthoDB" id="9808192at2"/>
<proteinExistence type="predicted"/>
<keyword evidence="3" id="KW-1185">Reference proteome</keyword>
<feature type="transmembrane region" description="Helical" evidence="1">
    <location>
        <begin position="98"/>
        <end position="113"/>
    </location>
</feature>
<feature type="transmembrane region" description="Helical" evidence="1">
    <location>
        <begin position="147"/>
        <end position="167"/>
    </location>
</feature>
<feature type="transmembrane region" description="Helical" evidence="1">
    <location>
        <begin position="40"/>
        <end position="60"/>
    </location>
</feature>
<sequence length="189" mass="20622">MKGKARYFQMFSLMAIVQPIIAEAHPMHWSSESIGFLSGLIHPLSASDHIITMLIVGFWISQANRRTPKLMIAIFVSLILMGVGLTLIPVEIANTETIMNLSVITLGLILISGHKVSSLFAVLVVGNLALFHGYVHAYDIWLDRNGLAYTAGFALATAALITVGIAIRSLIDRFAPKNSAQFMGRISEQ</sequence>
<keyword evidence="1" id="KW-1133">Transmembrane helix</keyword>
<feature type="transmembrane region" description="Helical" evidence="1">
    <location>
        <begin position="72"/>
        <end position="92"/>
    </location>
</feature>